<sequence length="1235" mass="139034">MPQFDTQTIEVVSEYKTHENVRVEEEINHIKEIYENAIIKRKKERVKVTIPLISGRNSRKRIRLEIGIVPGYPYVAPHVVLHIPTPKDEKSYIFTDEEKAALIDEVKTNVEICLINGELSIVPVANTVSSFLDRAWGSEQTVLPQSREPEQTAVPVASPTSTPIPLKAEDALRLSVLTLHLLRKCCQMKDPGSKEANSDYEYLAEYLLKDLRVFPEAAATYIPWRSDLFSGVFGTEAKSALSSASQRDRAKKWLWESDEHATKLQVGMENRYRNEFRELRLLGNGGFAPVYVCRKLIDGQLYAVKKIAMKEKESEKVLREVQTMAAFNHMNIVRYYHAWVEDGCDEDLMRFIDEDDTDEEEEEEVESESDTRILHIASSDTDESSSTSESLSTDEESTDSSFFLGEEKNEPLPHTAPDSAAEGKKQRQYKTLYVQMELCSARSLRHLIDESDGPQREGLLNSKQGEVIAATILRQLLTVISYTHSENIVHRDLKPDNVLFEIEKNESNGDVGTIRVADFGLARTVTAVKRNVSTKDLDLMSSPTSEVSLQALRTNLTGKCGTVLYCAPEQEQCRQYDLKVDEFSIGMIALEMWLLIAGKGFHDRRVIMEEVWKTGKLPQWFCQLNPSMAKVIAQLVDIDPQRRKTCKEVLATAELPGDPIEITQTLEAVDKYGEFLAGRIVQHIQKWYTLNCKPLSSLCDAAHAAASTPVTDVIEAMQFLGVLHGSIPIDVSNFQIPMNESLNELGVNAIVDSSGKCFGSFDFPHWSTATFVGMQNTMPDENYYLLYNTKSPFVVFFSPLPKNSVFNEQLLEPLLALYHLLSLIDLTERVELFISHAQWLNAVFPIEIGDRSPPAELTSQKHRITVVDQIASAISEIANTVAQYANYTTSFELIDFMRRYVTFAFDSLQFFNTLSTFVSIVLDPALMPAQTLVQRAMLRNGLIFECRRVPSAPKPASKSKPAPMHIAFGCYLDDFVQNLTLSNLSASAFCVNVDVNGFAALGERMKPVVKSDVWMNGVAIRRFEQHSHASLLHVVEAAVTLWKGNIRACIRVDYNYPTMAKALKGKRIRWVLADAKYLIEVSNHLNKGAVKKEIALDNLCTTVRKLGGEDFSIPALLNNTAVFFLSRVQNDSIRDDALRAYGTIMKSLPATLLISEAPIEDIRSSIYALEDSILEKSKTTALQPLEEWVLSQIENHSIIPVYSAESKLLVFFVNYRQVQPPRKASRNNKNSGKKK</sequence>
<dbReference type="Proteomes" id="UP000015354">
    <property type="component" value="Unassembled WGS sequence"/>
</dbReference>
<feature type="domain" description="Protein kinase" evidence="7">
    <location>
        <begin position="276"/>
        <end position="655"/>
    </location>
</feature>
<keyword evidence="9" id="KW-0648">Protein biosynthesis</keyword>
<feature type="compositionally biased region" description="Acidic residues" evidence="6">
    <location>
        <begin position="356"/>
        <end position="368"/>
    </location>
</feature>
<dbReference type="Gene3D" id="1.10.510.10">
    <property type="entry name" value="Transferase(Phosphotransferase) domain 1"/>
    <property type="match status" value="1"/>
</dbReference>
<feature type="domain" description="RWD" evidence="8">
    <location>
        <begin position="25"/>
        <end position="135"/>
    </location>
</feature>
<keyword evidence="4" id="KW-0067">ATP-binding</keyword>
<keyword evidence="2" id="KW-0547">Nucleotide-binding</keyword>
<keyword evidence="10" id="KW-1185">Reference proteome</keyword>
<dbReference type="GO" id="GO:0004694">
    <property type="term" value="F:eukaryotic translation initiation factor 2alpha kinase activity"/>
    <property type="evidence" value="ECO:0007669"/>
    <property type="project" value="TreeGrafter"/>
</dbReference>
<organism evidence="9 10">
    <name type="scientific">Strigomonas culicis</name>
    <dbReference type="NCBI Taxonomy" id="28005"/>
    <lineage>
        <taxon>Eukaryota</taxon>
        <taxon>Discoba</taxon>
        <taxon>Euglenozoa</taxon>
        <taxon>Kinetoplastea</taxon>
        <taxon>Metakinetoplastina</taxon>
        <taxon>Trypanosomatida</taxon>
        <taxon>Trypanosomatidae</taxon>
        <taxon>Strigomonadinae</taxon>
        <taxon>Strigomonas</taxon>
    </lineage>
</organism>
<dbReference type="GO" id="GO:0003743">
    <property type="term" value="F:translation initiation factor activity"/>
    <property type="evidence" value="ECO:0007669"/>
    <property type="project" value="UniProtKB-KW"/>
</dbReference>
<dbReference type="SUPFAM" id="SSF56112">
    <property type="entry name" value="Protein kinase-like (PK-like)"/>
    <property type="match status" value="1"/>
</dbReference>
<dbReference type="PANTHER" id="PTHR11042:SF136">
    <property type="entry name" value="EIF-2-ALPHA KINASE GCN2"/>
    <property type="match status" value="1"/>
</dbReference>
<evidence type="ECO:0000256" key="4">
    <source>
        <dbReference type="ARBA" id="ARBA00022840"/>
    </source>
</evidence>
<dbReference type="Gene3D" id="3.30.200.20">
    <property type="entry name" value="Phosphorylase Kinase, domain 1"/>
    <property type="match status" value="1"/>
</dbReference>
<dbReference type="InterPro" id="IPR008271">
    <property type="entry name" value="Ser/Thr_kinase_AS"/>
</dbReference>
<dbReference type="EMBL" id="ATMH01009218">
    <property type="protein sequence ID" value="EPY19968.1"/>
    <property type="molecule type" value="Genomic_DNA"/>
</dbReference>
<dbReference type="GO" id="GO:0005524">
    <property type="term" value="F:ATP binding"/>
    <property type="evidence" value="ECO:0007669"/>
    <property type="project" value="UniProtKB-KW"/>
</dbReference>
<evidence type="ECO:0000259" key="7">
    <source>
        <dbReference type="PROSITE" id="PS50011"/>
    </source>
</evidence>
<dbReference type="PROSITE" id="PS00108">
    <property type="entry name" value="PROTEIN_KINASE_ST"/>
    <property type="match status" value="1"/>
</dbReference>
<evidence type="ECO:0000256" key="2">
    <source>
        <dbReference type="ARBA" id="ARBA00022741"/>
    </source>
</evidence>
<protein>
    <submittedName>
        <fullName evidence="9">Eukaryotic translation initiation factor 2-alpha kinase</fullName>
    </submittedName>
</protein>
<keyword evidence="9" id="KW-0396">Initiation factor</keyword>
<dbReference type="PROSITE" id="PS50908">
    <property type="entry name" value="RWD"/>
    <property type="match status" value="1"/>
</dbReference>
<evidence type="ECO:0000256" key="1">
    <source>
        <dbReference type="ARBA" id="ARBA00022679"/>
    </source>
</evidence>
<proteinExistence type="inferred from homology"/>
<keyword evidence="1" id="KW-0808">Transferase</keyword>
<dbReference type="CDD" id="cd13996">
    <property type="entry name" value="STKc_EIF2AK"/>
    <property type="match status" value="1"/>
</dbReference>
<reference evidence="9 10" key="1">
    <citation type="journal article" date="2013" name="PLoS ONE">
        <title>Predicting the Proteins of Angomonas deanei, Strigomonas culicis and Their Respective Endosymbionts Reveals New Aspects of the Trypanosomatidae Family.</title>
        <authorList>
            <person name="Motta M.C."/>
            <person name="Martins A.C."/>
            <person name="de Souza S.S."/>
            <person name="Catta-Preta C.M."/>
            <person name="Silva R."/>
            <person name="Klein C.C."/>
            <person name="de Almeida L.G."/>
            <person name="de Lima Cunha O."/>
            <person name="Ciapina L.P."/>
            <person name="Brocchi M."/>
            <person name="Colabardini A.C."/>
            <person name="de Araujo Lima B."/>
            <person name="Machado C.R."/>
            <person name="de Almeida Soares C.M."/>
            <person name="Probst C.M."/>
            <person name="de Menezes C.B."/>
            <person name="Thompson C.E."/>
            <person name="Bartholomeu D.C."/>
            <person name="Gradia D.F."/>
            <person name="Pavoni D.P."/>
            <person name="Grisard E.C."/>
            <person name="Fantinatti-Garboggini F."/>
            <person name="Marchini F.K."/>
            <person name="Rodrigues-Luiz G.F."/>
            <person name="Wagner G."/>
            <person name="Goldman G.H."/>
            <person name="Fietto J.L."/>
            <person name="Elias M.C."/>
            <person name="Goldman M.H."/>
            <person name="Sagot M.F."/>
            <person name="Pereira M."/>
            <person name="Stoco P.H."/>
            <person name="de Mendonca-Neto R.P."/>
            <person name="Teixeira S.M."/>
            <person name="Maciel T.E."/>
            <person name="de Oliveira Mendes T.A."/>
            <person name="Urmenyi T.P."/>
            <person name="de Souza W."/>
            <person name="Schenkman S."/>
            <person name="de Vasconcelos A.T."/>
        </authorList>
    </citation>
    <scope>NUCLEOTIDE SEQUENCE [LARGE SCALE GENOMIC DNA]</scope>
</reference>
<dbReference type="InterPro" id="IPR011009">
    <property type="entry name" value="Kinase-like_dom_sf"/>
</dbReference>
<dbReference type="PANTHER" id="PTHR11042">
    <property type="entry name" value="EUKARYOTIC TRANSLATION INITIATION FACTOR 2-ALPHA KINASE EIF2-ALPHA KINASE -RELATED"/>
    <property type="match status" value="1"/>
</dbReference>
<evidence type="ECO:0000256" key="5">
    <source>
        <dbReference type="ARBA" id="ARBA00037982"/>
    </source>
</evidence>
<gene>
    <name evidence="9" type="ORF">STCU_09218</name>
</gene>
<dbReference type="GO" id="GO:0005829">
    <property type="term" value="C:cytosol"/>
    <property type="evidence" value="ECO:0007669"/>
    <property type="project" value="TreeGrafter"/>
</dbReference>
<evidence type="ECO:0000313" key="10">
    <source>
        <dbReference type="Proteomes" id="UP000015354"/>
    </source>
</evidence>
<comment type="caution">
    <text evidence="9">The sequence shown here is derived from an EMBL/GenBank/DDBJ whole genome shotgun (WGS) entry which is preliminary data.</text>
</comment>
<dbReference type="SMART" id="SM00220">
    <property type="entry name" value="S_TKc"/>
    <property type="match status" value="1"/>
</dbReference>
<evidence type="ECO:0000259" key="8">
    <source>
        <dbReference type="PROSITE" id="PS50908"/>
    </source>
</evidence>
<dbReference type="GO" id="GO:0005634">
    <property type="term" value="C:nucleus"/>
    <property type="evidence" value="ECO:0007669"/>
    <property type="project" value="TreeGrafter"/>
</dbReference>
<keyword evidence="3 9" id="KW-0418">Kinase</keyword>
<dbReference type="InterPro" id="IPR006575">
    <property type="entry name" value="RWD_dom"/>
</dbReference>
<dbReference type="OrthoDB" id="1405469at2759"/>
<feature type="region of interest" description="Disordered" evidence="6">
    <location>
        <begin position="356"/>
        <end position="426"/>
    </location>
</feature>
<dbReference type="InterPro" id="IPR000719">
    <property type="entry name" value="Prot_kinase_dom"/>
</dbReference>
<name>S9TTW5_9TRYP</name>
<dbReference type="AlphaFoldDB" id="S9TTW5"/>
<evidence type="ECO:0000313" key="9">
    <source>
        <dbReference type="EMBL" id="EPY19968.1"/>
    </source>
</evidence>
<dbReference type="InterPro" id="IPR050339">
    <property type="entry name" value="CC_SR_Kinase"/>
</dbReference>
<dbReference type="Pfam" id="PF05773">
    <property type="entry name" value="RWD"/>
    <property type="match status" value="1"/>
</dbReference>
<dbReference type="PROSITE" id="PS50011">
    <property type="entry name" value="PROTEIN_KINASE_DOM"/>
    <property type="match status" value="1"/>
</dbReference>
<evidence type="ECO:0000256" key="3">
    <source>
        <dbReference type="ARBA" id="ARBA00022777"/>
    </source>
</evidence>
<evidence type="ECO:0000256" key="6">
    <source>
        <dbReference type="SAM" id="MobiDB-lite"/>
    </source>
</evidence>
<comment type="similarity">
    <text evidence="5">Belongs to the protein kinase superfamily. Ser/Thr protein kinase family. GCN2 subfamily.</text>
</comment>
<dbReference type="Pfam" id="PF00069">
    <property type="entry name" value="Pkinase"/>
    <property type="match status" value="2"/>
</dbReference>
<accession>S9TTW5</accession>